<dbReference type="AlphaFoldDB" id="A0AAD4ZMG4"/>
<evidence type="ECO:0000313" key="3">
    <source>
        <dbReference type="Proteomes" id="UP001054821"/>
    </source>
</evidence>
<dbReference type="InterPro" id="IPR041588">
    <property type="entry name" value="Integrase_H2C2"/>
</dbReference>
<dbReference type="PANTHER" id="PTHR45835">
    <property type="entry name" value="YALI0A06105P"/>
    <property type="match status" value="1"/>
</dbReference>
<comment type="caution">
    <text evidence="2">The sequence shown here is derived from an EMBL/GenBank/DDBJ whole genome shotgun (WGS) entry which is preliminary data.</text>
</comment>
<proteinExistence type="predicted"/>
<dbReference type="EMBL" id="JAJFAZ020000001">
    <property type="protein sequence ID" value="KAI5350782.1"/>
    <property type="molecule type" value="Genomic_DNA"/>
</dbReference>
<name>A0AAD4ZMG4_PRUDU</name>
<organism evidence="2 3">
    <name type="scientific">Prunus dulcis</name>
    <name type="common">Almond</name>
    <name type="synonym">Amygdalus dulcis</name>
    <dbReference type="NCBI Taxonomy" id="3755"/>
    <lineage>
        <taxon>Eukaryota</taxon>
        <taxon>Viridiplantae</taxon>
        <taxon>Streptophyta</taxon>
        <taxon>Embryophyta</taxon>
        <taxon>Tracheophyta</taxon>
        <taxon>Spermatophyta</taxon>
        <taxon>Magnoliopsida</taxon>
        <taxon>eudicotyledons</taxon>
        <taxon>Gunneridae</taxon>
        <taxon>Pentapetalae</taxon>
        <taxon>rosids</taxon>
        <taxon>fabids</taxon>
        <taxon>Rosales</taxon>
        <taxon>Rosaceae</taxon>
        <taxon>Amygdaloideae</taxon>
        <taxon>Amygdaleae</taxon>
        <taxon>Prunus</taxon>
    </lineage>
</organism>
<protein>
    <recommendedName>
        <fullName evidence="1">Integrase zinc-binding domain-containing protein</fullName>
    </recommendedName>
</protein>
<dbReference type="Proteomes" id="UP001054821">
    <property type="component" value="Chromosome 1"/>
</dbReference>
<evidence type="ECO:0000313" key="2">
    <source>
        <dbReference type="EMBL" id="KAI5350782.1"/>
    </source>
</evidence>
<dbReference type="PANTHER" id="PTHR45835:SF99">
    <property type="entry name" value="CHROMO DOMAIN-CONTAINING PROTEIN-RELATED"/>
    <property type="match status" value="1"/>
</dbReference>
<feature type="domain" description="Integrase zinc-binding" evidence="1">
    <location>
        <begin position="1"/>
        <end position="33"/>
    </location>
</feature>
<dbReference type="Gene3D" id="1.10.340.70">
    <property type="match status" value="1"/>
</dbReference>
<accession>A0AAD4ZMG4</accession>
<evidence type="ECO:0000259" key="1">
    <source>
        <dbReference type="Pfam" id="PF17921"/>
    </source>
</evidence>
<gene>
    <name evidence="2" type="ORF">L3X38_003673</name>
</gene>
<keyword evidence="3" id="KW-1185">Reference proteome</keyword>
<reference evidence="2 3" key="1">
    <citation type="journal article" date="2022" name="G3 (Bethesda)">
        <title>Whole-genome sequence and methylome profiling of the almond [Prunus dulcis (Mill.) D.A. Webb] cultivar 'Nonpareil'.</title>
        <authorList>
            <person name="D'Amico-Willman K.M."/>
            <person name="Ouma W.Z."/>
            <person name="Meulia T."/>
            <person name="Sideli G.M."/>
            <person name="Gradziel T.M."/>
            <person name="Fresnedo-Ramirez J."/>
        </authorList>
    </citation>
    <scope>NUCLEOTIDE SEQUENCE [LARGE SCALE GENOMIC DNA]</scope>
    <source>
        <strain evidence="2">Clone GOH B32 T37-40</strain>
    </source>
</reference>
<dbReference type="Pfam" id="PF17921">
    <property type="entry name" value="Integrase_H2C2"/>
    <property type="match status" value="1"/>
</dbReference>
<sequence length="130" mass="15671">MYHTLREHYWWPFMKKEIAEFVRRCLICQKVKAERQKPSGLLQPLPIPEWKWEQITMNFVFKLPQTQSKHDGVYQVSIGMSPFDALYGKQCRTPFYWDEVGEHRLEVSEDVELTKKQVKIIRERLKTAQD</sequence>